<sequence length="283" mass="28326">MLAVAHGTRAAAGVATTEALLARVRALRPDLRVECCYLDLASPALPEALARLRGAVVLVPLLLGTGYHHRVDIPAAVAAEPRPQARIARPLGPHPLLAAALTDRLYAAGWRPRAPRSALVLAAAGSTDPAAGVDTAAMAALLREHLPGRPPVVPANLCGAGPSPAEAVTALRAAGHRQVAVAEYLLGPGFFARRAAASGACLTSAPLGAHDALARLVVLRYQEALASPALASATPVPFPAAPIAATPVPSAALAPAPVASAALATPPVPSAPLVATPVPSAPV</sequence>
<dbReference type="SUPFAM" id="SSF53800">
    <property type="entry name" value="Chelatase"/>
    <property type="match status" value="1"/>
</dbReference>
<accession>A0A540WGI0</accession>
<dbReference type="AlphaFoldDB" id="A0A540WGI0"/>
<evidence type="ECO:0000313" key="4">
    <source>
        <dbReference type="Proteomes" id="UP000319103"/>
    </source>
</evidence>
<keyword evidence="2" id="KW-0456">Lyase</keyword>
<keyword evidence="1" id="KW-0479">Metal-binding</keyword>
<keyword evidence="4" id="KW-1185">Reference proteome</keyword>
<dbReference type="PANTHER" id="PTHR33542">
    <property type="entry name" value="SIROHYDROCHLORIN FERROCHELATASE, CHLOROPLASTIC"/>
    <property type="match status" value="1"/>
</dbReference>
<dbReference type="CDD" id="cd03416">
    <property type="entry name" value="CbiX_SirB_N"/>
    <property type="match status" value="1"/>
</dbReference>
<dbReference type="Gene3D" id="3.40.50.1400">
    <property type="match status" value="2"/>
</dbReference>
<comment type="caution">
    <text evidence="3">The sequence shown here is derived from an EMBL/GenBank/DDBJ whole genome shotgun (WGS) entry which is preliminary data.</text>
</comment>
<protein>
    <recommendedName>
        <fullName evidence="5">Sirohydrochlorin chelatase</fullName>
    </recommendedName>
</protein>
<dbReference type="GO" id="GO:0016829">
    <property type="term" value="F:lyase activity"/>
    <property type="evidence" value="ECO:0007669"/>
    <property type="project" value="UniProtKB-KW"/>
</dbReference>
<dbReference type="Proteomes" id="UP000319103">
    <property type="component" value="Unassembled WGS sequence"/>
</dbReference>
<dbReference type="InterPro" id="IPR002762">
    <property type="entry name" value="CbiX-like"/>
</dbReference>
<reference evidence="3 4" key="1">
    <citation type="submission" date="2019-06" db="EMBL/GenBank/DDBJ databases">
        <title>Description of Kitasatospora acidophila sp. nov. isolated from pine grove soil, and reclassification of Streptomyces novaecaesareae to Kitasatospora novaeceasareae comb. nov.</title>
        <authorList>
            <person name="Kim M.J."/>
        </authorList>
    </citation>
    <scope>NUCLEOTIDE SEQUENCE [LARGE SCALE GENOMIC DNA]</scope>
    <source>
        <strain evidence="3 4">MMS16-CNU292</strain>
    </source>
</reference>
<dbReference type="PANTHER" id="PTHR33542:SF5">
    <property type="entry name" value="FERROCHELATASE CHE1"/>
    <property type="match status" value="1"/>
</dbReference>
<evidence type="ECO:0000313" key="3">
    <source>
        <dbReference type="EMBL" id="TQF08120.1"/>
    </source>
</evidence>
<name>A0A540WGI0_9ACTN</name>
<evidence type="ECO:0008006" key="5">
    <source>
        <dbReference type="Google" id="ProtNLM"/>
    </source>
</evidence>
<gene>
    <name evidence="3" type="ORF">E6W39_00375</name>
</gene>
<dbReference type="GO" id="GO:0046872">
    <property type="term" value="F:metal ion binding"/>
    <property type="evidence" value="ECO:0007669"/>
    <property type="project" value="UniProtKB-KW"/>
</dbReference>
<dbReference type="InterPro" id="IPR050963">
    <property type="entry name" value="Sirohydro_Cobaltochel/CbiX"/>
</dbReference>
<evidence type="ECO:0000256" key="2">
    <source>
        <dbReference type="ARBA" id="ARBA00023239"/>
    </source>
</evidence>
<evidence type="ECO:0000256" key="1">
    <source>
        <dbReference type="ARBA" id="ARBA00022723"/>
    </source>
</evidence>
<proteinExistence type="predicted"/>
<dbReference type="EMBL" id="VIGB01000001">
    <property type="protein sequence ID" value="TQF08120.1"/>
    <property type="molecule type" value="Genomic_DNA"/>
</dbReference>
<organism evidence="3 4">
    <name type="scientific">Kitasatospora acidiphila</name>
    <dbReference type="NCBI Taxonomy" id="2567942"/>
    <lineage>
        <taxon>Bacteria</taxon>
        <taxon>Bacillati</taxon>
        <taxon>Actinomycetota</taxon>
        <taxon>Actinomycetes</taxon>
        <taxon>Kitasatosporales</taxon>
        <taxon>Streptomycetaceae</taxon>
        <taxon>Kitasatospora</taxon>
    </lineage>
</organism>
<dbReference type="Pfam" id="PF01903">
    <property type="entry name" value="CbiX"/>
    <property type="match status" value="2"/>
</dbReference>
<dbReference type="OrthoDB" id="7345302at2"/>